<dbReference type="eggNOG" id="ENOG502RH4Y">
    <property type="taxonomic scope" value="Eukaryota"/>
</dbReference>
<keyword evidence="7" id="KW-1185">Reference proteome</keyword>
<evidence type="ECO:0000256" key="2">
    <source>
        <dbReference type="ARBA" id="ARBA00022540"/>
    </source>
</evidence>
<comment type="similarity">
    <text evidence="1">Belongs to the eukaryotic initiation factor 4G family.</text>
</comment>
<dbReference type="Proteomes" id="UP000008076">
    <property type="component" value="Unassembled WGS sequence"/>
</dbReference>
<evidence type="ECO:0000313" key="6">
    <source>
        <dbReference type="EMBL" id="EDR28205.1"/>
    </source>
</evidence>
<gene>
    <name evidence="6" type="ORF">EDI_169340</name>
</gene>
<sequence>MSSVNLVLNAPKFVRKPKKVEESTITTHETNNESKTQLKMDAKVFVPKNRKTVISTKTEVPITRTTTTENQTINIPKPQKKISDDTIEDDVEKILNTEKTPARSSSAFVPEGILTNSPIPNRLPTKQQEEKYVPPSPKMKYICYTLQEIENLRSKAIHLTESDVSRFNKMASENKKKKPIVPKNLFTTQLNNDELVQSKILAILNKLSEERIVPSVLAIESLLKTTNELSIFLDMLFKKSINEPKFASLYVEFFIQVKRNPKIYDKFVQGENVLMKTLLEKSYQLFHAIPQPKPRKEGITPEEEIQLKNTEEIEKLEYFGTVRLIGKLYIQGAVVCRLPLICCNELLQVGNDLTIEALTILIKDVWKNLKDEREDELQKILDQMRLTENNHNLAKRTHIIVQLCLDSVESNWVSSFVERSVSTPVKGNIYSKYAPKKSNPVKPTPTRGAHRIEREKKEYDSSTPTQMRTPIPQTPTYTAGVFGEQIISKFIKNEIQIEEIMKEIENSNAYGECVKKLVSMYETCNEKQLIKIKELITQICCTDCEALLKDALINIKEDNEGLEGGASDVMASLFSQMILNNKYQWEELGGYLDEKFEDMIMKKAGVKSTLYVLSQIILEMIRKKGVNEISSILKDKEELFEEVMCCGSFGASLFSAWMKTSSGSNLSIREENEKRVIPELKEVIPLLKILGEGQQGEFKKMIEKLWIDPNEMTLKKLEEIKILLTENNLL</sequence>
<dbReference type="GO" id="GO:0003743">
    <property type="term" value="F:translation initiation factor activity"/>
    <property type="evidence" value="ECO:0007669"/>
    <property type="project" value="UniProtKB-KW"/>
</dbReference>
<keyword evidence="2" id="KW-0396">Initiation factor</keyword>
<feature type="domain" description="MIF4G" evidence="5">
    <location>
        <begin position="197"/>
        <end position="411"/>
    </location>
</feature>
<organism evidence="7">
    <name type="scientific">Entamoeba dispar (strain ATCC PRA-260 / SAW760)</name>
    <dbReference type="NCBI Taxonomy" id="370354"/>
    <lineage>
        <taxon>Eukaryota</taxon>
        <taxon>Amoebozoa</taxon>
        <taxon>Evosea</taxon>
        <taxon>Archamoebae</taxon>
        <taxon>Mastigamoebida</taxon>
        <taxon>Entamoebidae</taxon>
        <taxon>Entamoeba</taxon>
    </lineage>
</organism>
<dbReference type="GO" id="GO:0016281">
    <property type="term" value="C:eukaryotic translation initiation factor 4F complex"/>
    <property type="evidence" value="ECO:0007669"/>
    <property type="project" value="TreeGrafter"/>
</dbReference>
<dbReference type="Gene3D" id="1.25.40.180">
    <property type="match status" value="1"/>
</dbReference>
<feature type="compositionally biased region" description="Basic and acidic residues" evidence="4">
    <location>
        <begin position="450"/>
        <end position="460"/>
    </location>
</feature>
<dbReference type="GeneID" id="5880548"/>
<dbReference type="PANTHER" id="PTHR23253:SF9">
    <property type="entry name" value="EUKARYOTIC TRANSLATION INITIATION FACTOR 4 GAMMA 2"/>
    <property type="match status" value="1"/>
</dbReference>
<feature type="region of interest" description="Disordered" evidence="4">
    <location>
        <begin position="111"/>
        <end position="132"/>
    </location>
</feature>
<dbReference type="KEGG" id="edi:EDI_169340"/>
<evidence type="ECO:0000256" key="4">
    <source>
        <dbReference type="SAM" id="MobiDB-lite"/>
    </source>
</evidence>
<dbReference type="AlphaFoldDB" id="B0EB90"/>
<dbReference type="InterPro" id="IPR016024">
    <property type="entry name" value="ARM-type_fold"/>
</dbReference>
<dbReference type="SMART" id="SM00543">
    <property type="entry name" value="MIF4G"/>
    <property type="match status" value="1"/>
</dbReference>
<dbReference type="RefSeq" id="XP_001735590.1">
    <property type="nucleotide sequence ID" value="XM_001735538.1"/>
</dbReference>
<dbReference type="EMBL" id="DS548570">
    <property type="protein sequence ID" value="EDR28205.1"/>
    <property type="molecule type" value="Genomic_DNA"/>
</dbReference>
<keyword evidence="3" id="KW-0648">Protein biosynthesis</keyword>
<feature type="region of interest" description="Disordered" evidence="4">
    <location>
        <begin position="434"/>
        <end position="474"/>
    </location>
</feature>
<dbReference type="PANTHER" id="PTHR23253">
    <property type="entry name" value="EUKARYOTIC TRANSLATION INITIATION FACTOR 4 GAMMA"/>
    <property type="match status" value="1"/>
</dbReference>
<dbReference type="OrthoDB" id="514777at2759"/>
<dbReference type="InterPro" id="IPR003890">
    <property type="entry name" value="MIF4G-like_typ-3"/>
</dbReference>
<reference evidence="7" key="1">
    <citation type="submission" date="2007-12" db="EMBL/GenBank/DDBJ databases">
        <title>Annotation of Entamoeba dispar SAW760.</title>
        <authorList>
            <person name="Lorenzi H."/>
            <person name="Inman J."/>
            <person name="Schobel S."/>
            <person name="Amedeo P."/>
            <person name="Caler E."/>
        </authorList>
    </citation>
    <scope>NUCLEOTIDE SEQUENCE [LARGE SCALE GENOMIC DNA]</scope>
    <source>
        <strain evidence="7">ATCC PRA-260 / SAW760</strain>
    </source>
</reference>
<dbReference type="SUPFAM" id="SSF48371">
    <property type="entry name" value="ARM repeat"/>
    <property type="match status" value="1"/>
</dbReference>
<dbReference type="GO" id="GO:0003729">
    <property type="term" value="F:mRNA binding"/>
    <property type="evidence" value="ECO:0007669"/>
    <property type="project" value="TreeGrafter"/>
</dbReference>
<evidence type="ECO:0000256" key="1">
    <source>
        <dbReference type="ARBA" id="ARBA00005775"/>
    </source>
</evidence>
<proteinExistence type="inferred from homology"/>
<name>B0EB90_ENTDS</name>
<accession>B0EB90</accession>
<dbReference type="OMA" id="WIDPNEM"/>
<evidence type="ECO:0000256" key="3">
    <source>
        <dbReference type="ARBA" id="ARBA00022917"/>
    </source>
</evidence>
<dbReference type="VEuPathDB" id="AmoebaDB:EDI_169340"/>
<evidence type="ECO:0000313" key="7">
    <source>
        <dbReference type="Proteomes" id="UP000008076"/>
    </source>
</evidence>
<protein>
    <recommendedName>
        <fullName evidence="5">MIF4G domain-containing protein</fullName>
    </recommendedName>
</protein>
<evidence type="ECO:0000259" key="5">
    <source>
        <dbReference type="SMART" id="SM00543"/>
    </source>
</evidence>